<keyword evidence="3" id="KW-1185">Reference proteome</keyword>
<evidence type="ECO:0000313" key="3">
    <source>
        <dbReference type="Proteomes" id="UP000527616"/>
    </source>
</evidence>
<dbReference type="AlphaFoldDB" id="A0A7Z0D8Z8"/>
<dbReference type="EMBL" id="JACBZS010000001">
    <property type="protein sequence ID" value="NYI70933.1"/>
    <property type="molecule type" value="Genomic_DNA"/>
</dbReference>
<dbReference type="RefSeq" id="WP_179444827.1">
    <property type="nucleotide sequence ID" value="NZ_JACBZS010000001.1"/>
</dbReference>
<evidence type="ECO:0000313" key="2">
    <source>
        <dbReference type="EMBL" id="NYI70933.1"/>
    </source>
</evidence>
<accession>A0A7Z0D8Z8</accession>
<protein>
    <submittedName>
        <fullName evidence="2">Uncharacterized protein</fullName>
    </submittedName>
</protein>
<comment type="caution">
    <text evidence="2">The sequence shown here is derived from an EMBL/GenBank/DDBJ whole genome shotgun (WGS) entry which is preliminary data.</text>
</comment>
<evidence type="ECO:0000256" key="1">
    <source>
        <dbReference type="SAM" id="MobiDB-lite"/>
    </source>
</evidence>
<organism evidence="2 3">
    <name type="scientific">Naumannella cuiyingiana</name>
    <dbReference type="NCBI Taxonomy" id="1347891"/>
    <lineage>
        <taxon>Bacteria</taxon>
        <taxon>Bacillati</taxon>
        <taxon>Actinomycetota</taxon>
        <taxon>Actinomycetes</taxon>
        <taxon>Propionibacteriales</taxon>
        <taxon>Propionibacteriaceae</taxon>
        <taxon>Naumannella</taxon>
    </lineage>
</organism>
<proteinExistence type="predicted"/>
<feature type="region of interest" description="Disordered" evidence="1">
    <location>
        <begin position="249"/>
        <end position="271"/>
    </location>
</feature>
<dbReference type="Proteomes" id="UP000527616">
    <property type="component" value="Unassembled WGS sequence"/>
</dbReference>
<gene>
    <name evidence="2" type="ORF">GGQ54_001493</name>
</gene>
<sequence length="297" mass="31106">MDLAEAVDRLYGAELTDFVGVRDALARQARADGDRELATSIKALRKPTRSAWLVNRWARAAPEEVDELAGLAELLAQAHRTLAPDDLRALTRQRNQLINALTRKIAGGAVSAAIQAEIGQILTGALTDAALADRLRTGTVLQAVPASGFGTLDLGGDARVIPLRPRTERQAGGARRGRTDDTADAQARAAEQARQRALAEAQEAADRVMAELAAARERAQEAAAELAAAEGAVAAADEAVEAAEAELTRARAGRKDAGRRRTRASDAADQASAAVASAEAAADDARATLERLIGQSD</sequence>
<name>A0A7Z0D8Z8_9ACTN</name>
<reference evidence="2 3" key="1">
    <citation type="submission" date="2020-07" db="EMBL/GenBank/DDBJ databases">
        <title>Sequencing the genomes of 1000 actinobacteria strains.</title>
        <authorList>
            <person name="Klenk H.-P."/>
        </authorList>
    </citation>
    <scope>NUCLEOTIDE SEQUENCE [LARGE SCALE GENOMIC DNA]</scope>
    <source>
        <strain evidence="2 3">DSM 103164</strain>
    </source>
</reference>